<dbReference type="InterPro" id="IPR050475">
    <property type="entry name" value="Prenyltransferase_related"/>
</dbReference>
<keyword evidence="3 6" id="KW-1133">Transmembrane helix</keyword>
<evidence type="ECO:0000256" key="5">
    <source>
        <dbReference type="SAM" id="MobiDB-lite"/>
    </source>
</evidence>
<feature type="transmembrane region" description="Helical" evidence="6">
    <location>
        <begin position="279"/>
        <end position="297"/>
    </location>
</feature>
<gene>
    <name evidence="7" type="ORF">NKR23_g6555</name>
</gene>
<feature type="transmembrane region" description="Helical" evidence="6">
    <location>
        <begin position="145"/>
        <end position="164"/>
    </location>
</feature>
<feature type="compositionally biased region" description="Basic and acidic residues" evidence="5">
    <location>
        <begin position="8"/>
        <end position="20"/>
    </location>
</feature>
<evidence type="ECO:0000313" key="7">
    <source>
        <dbReference type="EMBL" id="KAJ9143415.1"/>
    </source>
</evidence>
<feature type="transmembrane region" description="Helical" evidence="6">
    <location>
        <begin position="249"/>
        <end position="267"/>
    </location>
</feature>
<dbReference type="PANTHER" id="PTHR42723:SF1">
    <property type="entry name" value="CHLOROPHYLL SYNTHASE, CHLOROPLASTIC"/>
    <property type="match status" value="1"/>
</dbReference>
<dbReference type="Pfam" id="PF01040">
    <property type="entry name" value="UbiA"/>
    <property type="match status" value="1"/>
</dbReference>
<dbReference type="Gene3D" id="1.20.120.1780">
    <property type="entry name" value="UbiA prenyltransferase"/>
    <property type="match status" value="1"/>
</dbReference>
<comment type="caution">
    <text evidence="7">The sequence shown here is derived from an EMBL/GenBank/DDBJ whole genome shotgun (WGS) entry which is preliminary data.</text>
</comment>
<keyword evidence="2 6" id="KW-0812">Transmembrane</keyword>
<comment type="subcellular location">
    <subcellularLocation>
        <location evidence="1">Membrane</location>
        <topology evidence="1">Multi-pass membrane protein</topology>
    </subcellularLocation>
</comment>
<organism evidence="7 8">
    <name type="scientific">Pleurostoma richardsiae</name>
    <dbReference type="NCBI Taxonomy" id="41990"/>
    <lineage>
        <taxon>Eukaryota</taxon>
        <taxon>Fungi</taxon>
        <taxon>Dikarya</taxon>
        <taxon>Ascomycota</taxon>
        <taxon>Pezizomycotina</taxon>
        <taxon>Sordariomycetes</taxon>
        <taxon>Sordariomycetidae</taxon>
        <taxon>Calosphaeriales</taxon>
        <taxon>Pleurostomataceae</taxon>
        <taxon>Pleurostoma</taxon>
    </lineage>
</organism>
<dbReference type="CDD" id="cd13965">
    <property type="entry name" value="PT_UbiA_3"/>
    <property type="match status" value="1"/>
</dbReference>
<dbReference type="AlphaFoldDB" id="A0AA38VE32"/>
<dbReference type="EMBL" id="JANBVO010000019">
    <property type="protein sequence ID" value="KAJ9143415.1"/>
    <property type="molecule type" value="Genomic_DNA"/>
</dbReference>
<evidence type="ECO:0000256" key="6">
    <source>
        <dbReference type="SAM" id="Phobius"/>
    </source>
</evidence>
<name>A0AA38VE32_9PEZI</name>
<dbReference type="InterPro" id="IPR000537">
    <property type="entry name" value="UbiA_prenyltransferase"/>
</dbReference>
<dbReference type="GO" id="GO:0016765">
    <property type="term" value="F:transferase activity, transferring alkyl or aryl (other than methyl) groups"/>
    <property type="evidence" value="ECO:0007669"/>
    <property type="project" value="InterPro"/>
</dbReference>
<evidence type="ECO:0000256" key="4">
    <source>
        <dbReference type="ARBA" id="ARBA00023136"/>
    </source>
</evidence>
<accession>A0AA38VE32</accession>
<keyword evidence="4 6" id="KW-0472">Membrane</keyword>
<evidence type="ECO:0000256" key="3">
    <source>
        <dbReference type="ARBA" id="ARBA00022989"/>
    </source>
</evidence>
<proteinExistence type="predicted"/>
<dbReference type="PANTHER" id="PTHR42723">
    <property type="entry name" value="CHLOROPHYLL SYNTHASE"/>
    <property type="match status" value="1"/>
</dbReference>
<evidence type="ECO:0000256" key="1">
    <source>
        <dbReference type="ARBA" id="ARBA00004141"/>
    </source>
</evidence>
<dbReference type="GO" id="GO:0016020">
    <property type="term" value="C:membrane"/>
    <property type="evidence" value="ECO:0007669"/>
    <property type="project" value="UniProtKB-SubCell"/>
</dbReference>
<protein>
    <submittedName>
        <fullName evidence="7">Uncharacterized protein</fullName>
    </submittedName>
</protein>
<sequence length="302" mass="33880">MKSSPPEHLPRDGRSNDRDPQIFADVDTPAGSGVLCKLGSGICQLWEVVRLAHLITESNIKAYVLPVVLFSMLSVASGRMTTNSHLGWKDLARAFPRAGLYIWLYVLHFDLSNQKDAESIKEDKLNKPWRAIPSGRLSVKGAERWYVVATCLLLLASGVWLGGFPETLAFMVETWIYDYASGASSWWGKNLINALFYMTDLRDQEGDKARGRHTMPLAMGDGTARWVTALFVSIWSVVCPAYWADGRLTASFVLPVLIGTIVTARVLLYRSVKADRSTFHYYTLLWLPSLYLVPLLSKYDLL</sequence>
<keyword evidence="8" id="KW-1185">Reference proteome</keyword>
<evidence type="ECO:0000313" key="8">
    <source>
        <dbReference type="Proteomes" id="UP001174694"/>
    </source>
</evidence>
<evidence type="ECO:0000256" key="2">
    <source>
        <dbReference type="ARBA" id="ARBA00022692"/>
    </source>
</evidence>
<reference evidence="7" key="1">
    <citation type="submission" date="2022-07" db="EMBL/GenBank/DDBJ databases">
        <title>Fungi with potential for degradation of polypropylene.</title>
        <authorList>
            <person name="Gostincar C."/>
        </authorList>
    </citation>
    <scope>NUCLEOTIDE SEQUENCE</scope>
    <source>
        <strain evidence="7">EXF-13308</strain>
    </source>
</reference>
<feature type="region of interest" description="Disordered" evidence="5">
    <location>
        <begin position="1"/>
        <end position="21"/>
    </location>
</feature>
<dbReference type="Proteomes" id="UP001174694">
    <property type="component" value="Unassembled WGS sequence"/>
</dbReference>
<feature type="transmembrane region" description="Helical" evidence="6">
    <location>
        <begin position="222"/>
        <end position="243"/>
    </location>
</feature>